<evidence type="ECO:0000256" key="1">
    <source>
        <dbReference type="ARBA" id="ARBA00007228"/>
    </source>
</evidence>
<dbReference type="InterPro" id="IPR001537">
    <property type="entry name" value="SpoU_MeTrfase"/>
</dbReference>
<keyword evidence="3 6" id="KW-0808">Transferase</keyword>
<evidence type="ECO:0000313" key="6">
    <source>
        <dbReference type="EMBL" id="OIR02544.1"/>
    </source>
</evidence>
<dbReference type="PANTHER" id="PTHR42786">
    <property type="entry name" value="TRNA/RRNA METHYLTRANSFERASE"/>
    <property type="match status" value="1"/>
</dbReference>
<dbReference type="GO" id="GO:0002128">
    <property type="term" value="P:tRNA nucleoside ribose methylation"/>
    <property type="evidence" value="ECO:0007669"/>
    <property type="project" value="TreeGrafter"/>
</dbReference>
<reference evidence="6" key="1">
    <citation type="submission" date="2016-10" db="EMBL/GenBank/DDBJ databases">
        <title>Sequence of Gallionella enrichment culture.</title>
        <authorList>
            <person name="Poehlein A."/>
            <person name="Muehling M."/>
            <person name="Daniel R."/>
        </authorList>
    </citation>
    <scope>NUCLEOTIDE SEQUENCE</scope>
</reference>
<organism evidence="6">
    <name type="scientific">mine drainage metagenome</name>
    <dbReference type="NCBI Taxonomy" id="410659"/>
    <lineage>
        <taxon>unclassified sequences</taxon>
        <taxon>metagenomes</taxon>
        <taxon>ecological metagenomes</taxon>
    </lineage>
</organism>
<dbReference type="GO" id="GO:0003723">
    <property type="term" value="F:RNA binding"/>
    <property type="evidence" value="ECO:0007669"/>
    <property type="project" value="InterPro"/>
</dbReference>
<dbReference type="FunFam" id="3.40.1280.10:FF:000006">
    <property type="entry name" value="Uncharacterized tRNA/rRNA methyltransferase HI_0380"/>
    <property type="match status" value="1"/>
</dbReference>
<proteinExistence type="inferred from homology"/>
<evidence type="ECO:0000256" key="4">
    <source>
        <dbReference type="ARBA" id="ARBA00022691"/>
    </source>
</evidence>
<dbReference type="AlphaFoldDB" id="A0A1J5SES4"/>
<dbReference type="InterPro" id="IPR029028">
    <property type="entry name" value="Alpha/beta_knot_MTases"/>
</dbReference>
<comment type="caution">
    <text evidence="6">The sequence shown here is derived from an EMBL/GenBank/DDBJ whole genome shotgun (WGS) entry which is preliminary data.</text>
</comment>
<dbReference type="EC" id="2.1.1.200" evidence="6"/>
<dbReference type="CDD" id="cd18093">
    <property type="entry name" value="SpoU-like_TrmJ"/>
    <property type="match status" value="1"/>
</dbReference>
<keyword evidence="2 6" id="KW-0489">Methyltransferase</keyword>
<dbReference type="GO" id="GO:0160206">
    <property type="term" value="F:tRNA (cytidine(32)/uridine(32)-2'-O)-methyltransferase activity"/>
    <property type="evidence" value="ECO:0007669"/>
    <property type="project" value="UniProtKB-EC"/>
</dbReference>
<dbReference type="SUPFAM" id="SSF75217">
    <property type="entry name" value="alpha/beta knot"/>
    <property type="match status" value="1"/>
</dbReference>
<dbReference type="PIRSF" id="PIRSF004808">
    <property type="entry name" value="LasT"/>
    <property type="match status" value="1"/>
</dbReference>
<dbReference type="EMBL" id="MLJW01000073">
    <property type="protein sequence ID" value="OIR02544.1"/>
    <property type="molecule type" value="Genomic_DNA"/>
</dbReference>
<sequence>MNSVSPLGRIRVVLSHPSHPGNIGAAARAMKTMGLSRLYLVDPRHFPDPEAEARASGAADLLAQAVVCPTLEQALADTVFAVGMSARRRDLSLPFCWAREGAAQLAQRASSDEVALVFGNETSGLTNEELSLCHQPVMIPADPDYSSLNLGAAVQLMCYELRLAALSPGAPASAAELPLATGAEVEGLYAHLERCALASGFLDPSQPKRLMLRFRRLFARTALEREEVSILRGLLASFERPKLRKKS</sequence>
<keyword evidence="4" id="KW-0949">S-adenosyl-L-methionine</keyword>
<gene>
    <name evidence="6" type="primary">trmJ_3</name>
    <name evidence="6" type="ORF">GALL_152570</name>
</gene>
<protein>
    <submittedName>
        <fullName evidence="6">tRNA (Cytidine/uridine-2'-O-)-methyltransferase TrmJ</fullName>
        <ecNumber evidence="6">2.1.1.200</ecNumber>
    </submittedName>
</protein>
<evidence type="ECO:0000256" key="2">
    <source>
        <dbReference type="ARBA" id="ARBA00022603"/>
    </source>
</evidence>
<accession>A0A1J5SES4</accession>
<dbReference type="Pfam" id="PF00588">
    <property type="entry name" value="SpoU_methylase"/>
    <property type="match status" value="1"/>
</dbReference>
<dbReference type="Gene3D" id="1.10.8.590">
    <property type="match status" value="1"/>
</dbReference>
<dbReference type="GO" id="GO:0005829">
    <property type="term" value="C:cytosol"/>
    <property type="evidence" value="ECO:0007669"/>
    <property type="project" value="TreeGrafter"/>
</dbReference>
<evidence type="ECO:0000256" key="3">
    <source>
        <dbReference type="ARBA" id="ARBA00022679"/>
    </source>
</evidence>
<dbReference type="NCBIfam" id="TIGR00050">
    <property type="entry name" value="rRNA_methyl_1"/>
    <property type="match status" value="1"/>
</dbReference>
<dbReference type="Gene3D" id="3.40.1280.10">
    <property type="match status" value="1"/>
</dbReference>
<name>A0A1J5SES4_9ZZZZ</name>
<comment type="similarity">
    <text evidence="1">Belongs to the class IV-like SAM-binding methyltransferase superfamily. RNA methyltransferase TrmH family.</text>
</comment>
<dbReference type="InterPro" id="IPR004384">
    <property type="entry name" value="RNA_MeTrfase_TrmJ/LasT"/>
</dbReference>
<evidence type="ECO:0000259" key="5">
    <source>
        <dbReference type="Pfam" id="PF00588"/>
    </source>
</evidence>
<dbReference type="PANTHER" id="PTHR42786:SF2">
    <property type="entry name" value="TRNA (CYTIDINE_URIDINE-2'-O-)-METHYLTRANSFERASE TRMJ"/>
    <property type="match status" value="1"/>
</dbReference>
<dbReference type="InterPro" id="IPR029026">
    <property type="entry name" value="tRNA_m1G_MTases_N"/>
</dbReference>
<feature type="domain" description="tRNA/rRNA methyltransferase SpoU type" evidence="5">
    <location>
        <begin position="10"/>
        <end position="159"/>
    </location>
</feature>